<dbReference type="InterPro" id="IPR001594">
    <property type="entry name" value="Palmitoyltrfase_DHHC"/>
</dbReference>
<comment type="catalytic activity">
    <reaction evidence="8">
        <text>L-cysteinyl-[protein] + hexadecanoyl-CoA = S-hexadecanoyl-L-cysteinyl-[protein] + CoA</text>
        <dbReference type="Rhea" id="RHEA:36683"/>
        <dbReference type="Rhea" id="RHEA-COMP:10131"/>
        <dbReference type="Rhea" id="RHEA-COMP:11032"/>
        <dbReference type="ChEBI" id="CHEBI:29950"/>
        <dbReference type="ChEBI" id="CHEBI:57287"/>
        <dbReference type="ChEBI" id="CHEBI:57379"/>
        <dbReference type="ChEBI" id="CHEBI:74151"/>
        <dbReference type="EC" id="2.3.1.225"/>
    </reaction>
</comment>
<evidence type="ECO:0000256" key="8">
    <source>
        <dbReference type="RuleBase" id="RU079119"/>
    </source>
</evidence>
<keyword evidence="2 8" id="KW-0808">Transferase</keyword>
<feature type="non-terminal residue" evidence="11">
    <location>
        <position position="266"/>
    </location>
</feature>
<keyword evidence="6 8" id="KW-0012">Acyltransferase</keyword>
<feature type="transmembrane region" description="Helical" evidence="8">
    <location>
        <begin position="84"/>
        <end position="105"/>
    </location>
</feature>
<reference evidence="11" key="1">
    <citation type="submission" date="2015-07" db="EMBL/GenBank/DDBJ databases">
        <title>Adaptation to a free-living lifestyle via gene acquisitions in the diplomonad Trepomonas sp. PC1.</title>
        <authorList>
            <person name="Xu F."/>
            <person name="Jerlstrom-Hultqvist J."/>
            <person name="Kolisko M."/>
            <person name="Simpson A.G.B."/>
            <person name="Roger A.J."/>
            <person name="Svard S.G."/>
            <person name="Andersson J.O."/>
        </authorList>
    </citation>
    <scope>NUCLEOTIDE SEQUENCE</scope>
    <source>
        <strain evidence="11">PC1</strain>
    </source>
</reference>
<name>A0A146KNH8_9EUKA</name>
<comment type="similarity">
    <text evidence="7">Belongs to the DHHC palmitoyltransferase family. PFA5 subfamily.</text>
</comment>
<evidence type="ECO:0000256" key="5">
    <source>
        <dbReference type="ARBA" id="ARBA00023136"/>
    </source>
</evidence>
<evidence type="ECO:0000259" key="10">
    <source>
        <dbReference type="Pfam" id="PF01529"/>
    </source>
</evidence>
<dbReference type="GO" id="GO:0016020">
    <property type="term" value="C:membrane"/>
    <property type="evidence" value="ECO:0007669"/>
    <property type="project" value="UniProtKB-SubCell"/>
</dbReference>
<dbReference type="GO" id="GO:0019706">
    <property type="term" value="F:protein-cysteine S-palmitoyltransferase activity"/>
    <property type="evidence" value="ECO:0007669"/>
    <property type="project" value="UniProtKB-EC"/>
</dbReference>
<evidence type="ECO:0000256" key="9">
    <source>
        <dbReference type="SAM" id="SignalP"/>
    </source>
</evidence>
<evidence type="ECO:0000256" key="3">
    <source>
        <dbReference type="ARBA" id="ARBA00022692"/>
    </source>
</evidence>
<keyword evidence="3 8" id="KW-0812">Transmembrane</keyword>
<dbReference type="GO" id="GO:0005794">
    <property type="term" value="C:Golgi apparatus"/>
    <property type="evidence" value="ECO:0007669"/>
    <property type="project" value="TreeGrafter"/>
</dbReference>
<dbReference type="PROSITE" id="PS50216">
    <property type="entry name" value="DHHC"/>
    <property type="match status" value="1"/>
</dbReference>
<dbReference type="EC" id="2.3.1.225" evidence="8"/>
<dbReference type="PANTHER" id="PTHR22883">
    <property type="entry name" value="ZINC FINGER DHHC DOMAIN CONTAINING PROTEIN"/>
    <property type="match status" value="1"/>
</dbReference>
<dbReference type="AlphaFoldDB" id="A0A146KNH8"/>
<dbReference type="Pfam" id="PF01529">
    <property type="entry name" value="DHHC"/>
    <property type="match status" value="1"/>
</dbReference>
<feature type="domain" description="Palmitoyltransferase DHHC" evidence="10">
    <location>
        <begin position="35"/>
        <end position="179"/>
    </location>
</feature>
<keyword evidence="9" id="KW-0732">Signal</keyword>
<proteinExistence type="inferred from homology"/>
<feature type="signal peptide" evidence="9">
    <location>
        <begin position="1"/>
        <end position="15"/>
    </location>
</feature>
<dbReference type="EMBL" id="GDID01000007">
    <property type="protein sequence ID" value="JAP96599.1"/>
    <property type="molecule type" value="Transcribed_RNA"/>
</dbReference>
<keyword evidence="5 8" id="KW-0472">Membrane</keyword>
<accession>A0A146KNH8</accession>
<evidence type="ECO:0000256" key="4">
    <source>
        <dbReference type="ARBA" id="ARBA00022989"/>
    </source>
</evidence>
<protein>
    <recommendedName>
        <fullName evidence="8">Palmitoyltransferase</fullName>
        <ecNumber evidence="8">2.3.1.225</ecNumber>
    </recommendedName>
</protein>
<dbReference type="PANTHER" id="PTHR22883:SF23">
    <property type="entry name" value="PALMITOYLTRANSFERASE ZDHHC6"/>
    <property type="match status" value="1"/>
</dbReference>
<evidence type="ECO:0000256" key="7">
    <source>
        <dbReference type="ARBA" id="ARBA00038298"/>
    </source>
</evidence>
<keyword evidence="4 8" id="KW-1133">Transmembrane helix</keyword>
<sequence length="266" mass="30752">MFLCHFLSFASFTVAVMRDPNQKTNTDIVDGIIYSHKQCDLCKQPRPPRTGHCENCGDCIQKRDHHCIWINKCVGKRNLLWFNLFLNSTAYACLIVGLMNILTVGKMMSAFPSKEVNIMMLYKKKAFGAGFVFQWLMTSIPTQVASGFIHIVISLMLIPFGAVHIIQALSNKTSYEKQKLQYIKEGLFYNEYDVCRVKDPMKKKYLREQGKPHIILKEHTTDTADVMFENERYEILTQKQAIKEINKYNFYSQGVVRNLIQVIKDG</sequence>
<feature type="transmembrane region" description="Helical" evidence="8">
    <location>
        <begin position="148"/>
        <end position="169"/>
    </location>
</feature>
<comment type="domain">
    <text evidence="8">The DHHC domain is required for palmitoyltransferase activity.</text>
</comment>
<evidence type="ECO:0000313" key="11">
    <source>
        <dbReference type="EMBL" id="JAP96599.1"/>
    </source>
</evidence>
<dbReference type="GO" id="GO:0006612">
    <property type="term" value="P:protein targeting to membrane"/>
    <property type="evidence" value="ECO:0007669"/>
    <property type="project" value="TreeGrafter"/>
</dbReference>
<dbReference type="InterPro" id="IPR039859">
    <property type="entry name" value="PFA4/ZDH16/20/ERF2-like"/>
</dbReference>
<organism evidence="11">
    <name type="scientific">Trepomonas sp. PC1</name>
    <dbReference type="NCBI Taxonomy" id="1076344"/>
    <lineage>
        <taxon>Eukaryota</taxon>
        <taxon>Metamonada</taxon>
        <taxon>Diplomonadida</taxon>
        <taxon>Hexamitidae</taxon>
        <taxon>Hexamitinae</taxon>
        <taxon>Trepomonas</taxon>
    </lineage>
</organism>
<evidence type="ECO:0000256" key="2">
    <source>
        <dbReference type="ARBA" id="ARBA00022679"/>
    </source>
</evidence>
<comment type="subcellular location">
    <subcellularLocation>
        <location evidence="1">Membrane</location>
        <topology evidence="1">Multi-pass membrane protein</topology>
    </subcellularLocation>
</comment>
<evidence type="ECO:0000256" key="6">
    <source>
        <dbReference type="ARBA" id="ARBA00023315"/>
    </source>
</evidence>
<feature type="chain" id="PRO_5013108234" description="Palmitoyltransferase" evidence="9">
    <location>
        <begin position="16"/>
        <end position="266"/>
    </location>
</feature>
<evidence type="ECO:0000256" key="1">
    <source>
        <dbReference type="ARBA" id="ARBA00004141"/>
    </source>
</evidence>
<gene>
    <name evidence="11" type="ORF">TPC1_10008</name>
</gene>
<dbReference type="GO" id="GO:0005783">
    <property type="term" value="C:endoplasmic reticulum"/>
    <property type="evidence" value="ECO:0007669"/>
    <property type="project" value="TreeGrafter"/>
</dbReference>